<reference evidence="9 10" key="1">
    <citation type="journal article" date="2021" name="Nat. Plants">
        <title>The Taxus genome provides insights into paclitaxel biosynthesis.</title>
        <authorList>
            <person name="Xiong X."/>
            <person name="Gou J."/>
            <person name="Liao Q."/>
            <person name="Li Y."/>
            <person name="Zhou Q."/>
            <person name="Bi G."/>
            <person name="Li C."/>
            <person name="Du R."/>
            <person name="Wang X."/>
            <person name="Sun T."/>
            <person name="Guo L."/>
            <person name="Liang H."/>
            <person name="Lu P."/>
            <person name="Wu Y."/>
            <person name="Zhang Z."/>
            <person name="Ro D.K."/>
            <person name="Shang Y."/>
            <person name="Huang S."/>
            <person name="Yan J."/>
        </authorList>
    </citation>
    <scope>NUCLEOTIDE SEQUENCE [LARGE SCALE GENOMIC DNA]</scope>
    <source>
        <strain evidence="9">Ta-2019</strain>
    </source>
</reference>
<dbReference type="NCBIfam" id="TIGR01557">
    <property type="entry name" value="myb_SHAQKYF"/>
    <property type="match status" value="1"/>
</dbReference>
<dbReference type="PANTHER" id="PTHR31496:SF3">
    <property type="entry name" value="TRANSCRIPTION REPRESSOR KAN1"/>
    <property type="match status" value="1"/>
</dbReference>
<dbReference type="InterPro" id="IPR001005">
    <property type="entry name" value="SANT/Myb"/>
</dbReference>
<keyword evidence="3" id="KW-0221">Differentiation</keyword>
<dbReference type="SUPFAM" id="SSF46689">
    <property type="entry name" value="Homeodomain-like"/>
    <property type="match status" value="1"/>
</dbReference>
<accession>A0AA38CPP7</accession>
<dbReference type="InterPro" id="IPR044847">
    <property type="entry name" value="KAN_fam"/>
</dbReference>
<evidence type="ECO:0000313" key="9">
    <source>
        <dbReference type="EMBL" id="KAH9300348.1"/>
    </source>
</evidence>
<keyword evidence="2" id="KW-0217">Developmental protein</keyword>
<feature type="non-terminal residue" evidence="9">
    <location>
        <position position="429"/>
    </location>
</feature>
<evidence type="ECO:0000313" key="10">
    <source>
        <dbReference type="Proteomes" id="UP000824469"/>
    </source>
</evidence>
<evidence type="ECO:0000256" key="7">
    <source>
        <dbReference type="SAM" id="MobiDB-lite"/>
    </source>
</evidence>
<keyword evidence="6" id="KW-0539">Nucleus</keyword>
<feature type="region of interest" description="Disordered" evidence="7">
    <location>
        <begin position="40"/>
        <end position="65"/>
    </location>
</feature>
<evidence type="ECO:0000256" key="5">
    <source>
        <dbReference type="ARBA" id="ARBA00023163"/>
    </source>
</evidence>
<keyword evidence="4" id="KW-0805">Transcription regulation</keyword>
<evidence type="ECO:0000256" key="2">
    <source>
        <dbReference type="ARBA" id="ARBA00022473"/>
    </source>
</evidence>
<dbReference type="GO" id="GO:0006355">
    <property type="term" value="P:regulation of DNA-templated transcription"/>
    <property type="evidence" value="ECO:0007669"/>
    <property type="project" value="InterPro"/>
</dbReference>
<dbReference type="EMBL" id="JAHRHJ020000009">
    <property type="protein sequence ID" value="KAH9300348.1"/>
    <property type="molecule type" value="Genomic_DNA"/>
</dbReference>
<evidence type="ECO:0000259" key="8">
    <source>
        <dbReference type="Pfam" id="PF00249"/>
    </source>
</evidence>
<evidence type="ECO:0000256" key="1">
    <source>
        <dbReference type="ARBA" id="ARBA00004123"/>
    </source>
</evidence>
<dbReference type="GO" id="GO:0000976">
    <property type="term" value="F:transcription cis-regulatory region binding"/>
    <property type="evidence" value="ECO:0007669"/>
    <property type="project" value="InterPro"/>
</dbReference>
<protein>
    <recommendedName>
        <fullName evidence="8">Myb-like domain-containing protein</fullName>
    </recommendedName>
</protein>
<keyword evidence="10" id="KW-1185">Reference proteome</keyword>
<dbReference type="InterPro" id="IPR009057">
    <property type="entry name" value="Homeodomain-like_sf"/>
</dbReference>
<dbReference type="Gene3D" id="1.10.10.60">
    <property type="entry name" value="Homeodomain-like"/>
    <property type="match status" value="1"/>
</dbReference>
<evidence type="ECO:0000256" key="3">
    <source>
        <dbReference type="ARBA" id="ARBA00022782"/>
    </source>
</evidence>
<keyword evidence="5" id="KW-0804">Transcription</keyword>
<dbReference type="Proteomes" id="UP000824469">
    <property type="component" value="Unassembled WGS sequence"/>
</dbReference>
<dbReference type="PANTHER" id="PTHR31496">
    <property type="entry name" value="TRANSCRIPTION FACTOR KAN2-RELATED"/>
    <property type="match status" value="1"/>
</dbReference>
<name>A0AA38CPP7_TAXCH</name>
<evidence type="ECO:0000256" key="6">
    <source>
        <dbReference type="ARBA" id="ARBA00023242"/>
    </source>
</evidence>
<evidence type="ECO:0000256" key="4">
    <source>
        <dbReference type="ARBA" id="ARBA00023015"/>
    </source>
</evidence>
<dbReference type="GO" id="GO:0010158">
    <property type="term" value="P:abaxial cell fate specification"/>
    <property type="evidence" value="ECO:0007669"/>
    <property type="project" value="InterPro"/>
</dbReference>
<proteinExistence type="predicted"/>
<dbReference type="GO" id="GO:0005634">
    <property type="term" value="C:nucleus"/>
    <property type="evidence" value="ECO:0007669"/>
    <property type="project" value="UniProtKB-SubCell"/>
</dbReference>
<dbReference type="Pfam" id="PF00249">
    <property type="entry name" value="Myb_DNA-binding"/>
    <property type="match status" value="1"/>
</dbReference>
<feature type="domain" description="Myb-like" evidence="8">
    <location>
        <begin position="228"/>
        <end position="279"/>
    </location>
</feature>
<dbReference type="FunFam" id="1.10.10.60:FF:000002">
    <property type="entry name" value="Myb family transcription factor"/>
    <property type="match status" value="1"/>
</dbReference>
<feature type="compositionally biased region" description="Low complexity" evidence="7">
    <location>
        <begin position="42"/>
        <end position="56"/>
    </location>
</feature>
<comment type="caution">
    <text evidence="9">The sequence shown here is derived from an EMBL/GenBank/DDBJ whole genome shotgun (WGS) entry which is preliminary data.</text>
</comment>
<dbReference type="AlphaFoldDB" id="A0AA38CPP7"/>
<sequence>ISLSPPNPDCTCSSTANNNHISTGQDVVLDLWRANNSAQVRSNNSSSITESSVVTNLSTGSDKSQEDATSMQLCIGGFVENEIRSHYGRGIGLDQPAMHSFEQFAGRINQGVAVPPLICNPLVHSDRGSIAVQAGLQGLIHDHHHFMAAQAGQRFLRGDFVNQCQQQQAVVVNSFSGHPEVGLEISQDHNRKPESVVSRENCDFPEVGYRSRFMPSKLPNKRSMRAPRMRWTSTLHAHFVHAVELLGGHERATPKSVLELMNVKDLTLAHVKSHLQMYRTVKTTDRPAEIKRTTSQGEMEVGDNVNEVKEGGPHAPLFHENHHQRQQNHFQNLQINIPSCNNISGSWSRNLENNSLSQSHYHKFLDQNEMRLEQKSHVLQDNNLQNNLSQLINSNVSSFPDLEFTLGRPTWKSAEHSDKFPEELPLLRC</sequence>
<organism evidence="9 10">
    <name type="scientific">Taxus chinensis</name>
    <name type="common">Chinese yew</name>
    <name type="synonym">Taxus wallichiana var. chinensis</name>
    <dbReference type="NCBI Taxonomy" id="29808"/>
    <lineage>
        <taxon>Eukaryota</taxon>
        <taxon>Viridiplantae</taxon>
        <taxon>Streptophyta</taxon>
        <taxon>Embryophyta</taxon>
        <taxon>Tracheophyta</taxon>
        <taxon>Spermatophyta</taxon>
        <taxon>Pinopsida</taxon>
        <taxon>Pinidae</taxon>
        <taxon>Conifers II</taxon>
        <taxon>Cupressales</taxon>
        <taxon>Taxaceae</taxon>
        <taxon>Taxus</taxon>
    </lineage>
</organism>
<gene>
    <name evidence="9" type="ORF">KI387_011931</name>
</gene>
<comment type="subcellular location">
    <subcellularLocation>
        <location evidence="1">Nucleus</location>
    </subcellularLocation>
</comment>
<dbReference type="InterPro" id="IPR006447">
    <property type="entry name" value="Myb_dom_plants"/>
</dbReference>